<evidence type="ECO:0000313" key="2">
    <source>
        <dbReference type="Proteomes" id="UP000034603"/>
    </source>
</evidence>
<proteinExistence type="predicted"/>
<dbReference type="Proteomes" id="UP000034603">
    <property type="component" value="Unassembled WGS sequence"/>
</dbReference>
<dbReference type="AlphaFoldDB" id="A0A0G0HKA8"/>
<protein>
    <submittedName>
        <fullName evidence="1">Uncharacterized protein</fullName>
    </submittedName>
</protein>
<dbReference type="Gene3D" id="3.40.50.1000">
    <property type="entry name" value="HAD superfamily/HAD-like"/>
    <property type="match status" value="1"/>
</dbReference>
<dbReference type="EMBL" id="LBTR01000047">
    <property type="protein sequence ID" value="KKQ43588.1"/>
    <property type="molecule type" value="Genomic_DNA"/>
</dbReference>
<organism evidence="1 2">
    <name type="scientific">Candidatus Woesebacteria bacterium GW2011_GWA1_37_8</name>
    <dbReference type="NCBI Taxonomy" id="1618546"/>
    <lineage>
        <taxon>Bacteria</taxon>
        <taxon>Candidatus Woeseibacteriota</taxon>
    </lineage>
</organism>
<evidence type="ECO:0000313" key="1">
    <source>
        <dbReference type="EMBL" id="KKQ43588.1"/>
    </source>
</evidence>
<reference evidence="1 2" key="1">
    <citation type="journal article" date="2015" name="Nature">
        <title>rRNA introns, odd ribosomes, and small enigmatic genomes across a large radiation of phyla.</title>
        <authorList>
            <person name="Brown C.T."/>
            <person name="Hug L.A."/>
            <person name="Thomas B.C."/>
            <person name="Sharon I."/>
            <person name="Castelle C.J."/>
            <person name="Singh A."/>
            <person name="Wilkins M.J."/>
            <person name="Williams K.H."/>
            <person name="Banfield J.F."/>
        </authorList>
    </citation>
    <scope>NUCLEOTIDE SEQUENCE [LARGE SCALE GENOMIC DNA]</scope>
</reference>
<gene>
    <name evidence="1" type="ORF">US62_C0047G0012</name>
</gene>
<accession>A0A0G0HKA8</accession>
<sequence length="164" mass="19416">MKILIFTEGTVLMPLSMNNLTREERVKLSKIRDSSVHDFKNHIPNQNSVEKINEWKKQDAEIYYLTSRTTVKEVNEIKNVLQKYNFPHNKNLLFRKMEEEYKDVTEHLMPDILIEDDCESIGKGEITYTHINPDKQKLIKSIIIKEFSGIDNLPDNLKELRSFY</sequence>
<comment type="caution">
    <text evidence="1">The sequence shown here is derived from an EMBL/GenBank/DDBJ whole genome shotgun (WGS) entry which is preliminary data.</text>
</comment>
<name>A0A0G0HKA8_9BACT</name>
<dbReference type="InterPro" id="IPR023214">
    <property type="entry name" value="HAD_sf"/>
</dbReference>